<organism evidence="2 3">
    <name type="scientific">Williamsia herbipolensis</name>
    <dbReference type="NCBI Taxonomy" id="1603258"/>
    <lineage>
        <taxon>Bacteria</taxon>
        <taxon>Bacillati</taxon>
        <taxon>Actinomycetota</taxon>
        <taxon>Actinomycetes</taxon>
        <taxon>Mycobacteriales</taxon>
        <taxon>Nocardiaceae</taxon>
        <taxon>Williamsia</taxon>
    </lineage>
</organism>
<evidence type="ECO:0000256" key="1">
    <source>
        <dbReference type="SAM" id="MobiDB-lite"/>
    </source>
</evidence>
<evidence type="ECO:0000313" key="2">
    <source>
        <dbReference type="EMBL" id="WUM19361.1"/>
    </source>
</evidence>
<name>A0AAU4JZX8_9NOCA</name>
<dbReference type="KEGG" id="whr:OG579_16880"/>
<keyword evidence="3" id="KW-1185">Reference proteome</keyword>
<dbReference type="Proteomes" id="UP001432128">
    <property type="component" value="Chromosome"/>
</dbReference>
<dbReference type="RefSeq" id="WP_328856870.1">
    <property type="nucleotide sequence ID" value="NZ_CP108021.1"/>
</dbReference>
<accession>A0AAU4JZX8</accession>
<proteinExistence type="predicted"/>
<sequence>MTELHQRELITAARLHAAAQLIRDVNTALSASDLNIGRTPDELDALAVNVSGQPTPPVEFVDDPPPPKLRGRGAKHQAFADELRAHPDRWARLPWLPANHPTARALANRIRRGEFIAYRGSDGVFDAYARDGAVLVRFRPNPIDDRPLRLVPATPTTPKEK</sequence>
<evidence type="ECO:0000313" key="3">
    <source>
        <dbReference type="Proteomes" id="UP001432128"/>
    </source>
</evidence>
<protein>
    <submittedName>
        <fullName evidence="2">Uncharacterized protein</fullName>
    </submittedName>
</protein>
<feature type="region of interest" description="Disordered" evidence="1">
    <location>
        <begin position="54"/>
        <end position="76"/>
    </location>
</feature>
<reference evidence="2 3" key="1">
    <citation type="submission" date="2022-10" db="EMBL/GenBank/DDBJ databases">
        <title>The complete genomes of actinobacterial strains from the NBC collection.</title>
        <authorList>
            <person name="Joergensen T.S."/>
            <person name="Alvarez Arevalo M."/>
            <person name="Sterndorff E.B."/>
            <person name="Faurdal D."/>
            <person name="Vuksanovic O."/>
            <person name="Mourched A.-S."/>
            <person name="Charusanti P."/>
            <person name="Shaw S."/>
            <person name="Blin K."/>
            <person name="Weber T."/>
        </authorList>
    </citation>
    <scope>NUCLEOTIDE SEQUENCE [LARGE SCALE GENOMIC DNA]</scope>
    <source>
        <strain evidence="2 3">NBC_00319</strain>
    </source>
</reference>
<gene>
    <name evidence="2" type="ORF">OG579_16880</name>
</gene>
<dbReference type="AlphaFoldDB" id="A0AAU4JZX8"/>
<dbReference type="EMBL" id="CP108021">
    <property type="protein sequence ID" value="WUM19361.1"/>
    <property type="molecule type" value="Genomic_DNA"/>
</dbReference>